<feature type="region of interest" description="Disordered" evidence="6">
    <location>
        <begin position="557"/>
        <end position="576"/>
    </location>
</feature>
<evidence type="ECO:0000256" key="3">
    <source>
        <dbReference type="ARBA" id="ARBA00022692"/>
    </source>
</evidence>
<accession>A0AA42VF22</accession>
<dbReference type="RefSeq" id="WP_268452271.1">
    <property type="nucleotide sequence ID" value="NZ_JAOCFT010000001.1"/>
</dbReference>
<comment type="subcellular location">
    <subcellularLocation>
        <location evidence="1">Cell membrane</location>
        <topology evidence="1">Multi-pass membrane protein</topology>
    </subcellularLocation>
</comment>
<reference evidence="9" key="1">
    <citation type="submission" date="2022-09" db="EMBL/GenBank/DDBJ databases">
        <title>Intensive care unit water sources are persistently colonized with multi-drug resistant bacteria and are the site of extensive horizontal gene transfer of antibiotic resistance genes.</title>
        <authorList>
            <person name="Diorio-Toth L."/>
        </authorList>
    </citation>
    <scope>NUCLEOTIDE SEQUENCE</scope>
    <source>
        <strain evidence="9">GD03796</strain>
    </source>
</reference>
<evidence type="ECO:0000256" key="1">
    <source>
        <dbReference type="ARBA" id="ARBA00004651"/>
    </source>
</evidence>
<keyword evidence="3 7" id="KW-0812">Transmembrane</keyword>
<gene>
    <name evidence="9" type="ORF">N5I07_18355</name>
</gene>
<evidence type="ECO:0000256" key="5">
    <source>
        <dbReference type="ARBA" id="ARBA00023136"/>
    </source>
</evidence>
<organism evidence="9 10">
    <name type="scientific">Aeromonas caviae</name>
    <name type="common">Aeromonas punctata</name>
    <dbReference type="NCBI Taxonomy" id="648"/>
    <lineage>
        <taxon>Bacteria</taxon>
        <taxon>Pseudomonadati</taxon>
        <taxon>Pseudomonadota</taxon>
        <taxon>Gammaproteobacteria</taxon>
        <taxon>Aeromonadales</taxon>
        <taxon>Aeromonadaceae</taxon>
        <taxon>Aeromonas</taxon>
    </lineage>
</organism>
<dbReference type="GO" id="GO:0003677">
    <property type="term" value="F:DNA binding"/>
    <property type="evidence" value="ECO:0007669"/>
    <property type="project" value="UniProtKB-KW"/>
</dbReference>
<protein>
    <submittedName>
        <fullName evidence="9">Type IV secretion system DNA-binding domain-containing protein</fullName>
    </submittedName>
</protein>
<feature type="compositionally biased region" description="Polar residues" evidence="6">
    <location>
        <begin position="557"/>
        <end position="567"/>
    </location>
</feature>
<dbReference type="PANTHER" id="PTHR37937:SF1">
    <property type="entry name" value="CONJUGATIVE TRANSFER: DNA TRANSPORT"/>
    <property type="match status" value="1"/>
</dbReference>
<evidence type="ECO:0000256" key="4">
    <source>
        <dbReference type="ARBA" id="ARBA00022989"/>
    </source>
</evidence>
<proteinExistence type="predicted"/>
<dbReference type="GO" id="GO:0005886">
    <property type="term" value="C:plasma membrane"/>
    <property type="evidence" value="ECO:0007669"/>
    <property type="project" value="UniProtKB-SubCell"/>
</dbReference>
<evidence type="ECO:0000313" key="9">
    <source>
        <dbReference type="EMBL" id="MDH1899487.1"/>
    </source>
</evidence>
<sequence>MKTHIPPSIGYQQWGLMAGLFFILVVVGQVIQINLLWPTNDWGRFTDHATYFGKGIWLLLTQHSWTNIDNYFNTLAIRDVRNKMLLAAVGSFSISLLFSFILTRNILWEPGGRKKIIKVNGPTLYKNASLKTGLKLRRLKNSQRSGIAVHPDVTLSKKEAEGNLFVFGQQGSGKSVVIKTVLEQIVSNGDVAVIYDEKREYTELFYDPIDTILIAPWDKRSAVWDISKDLRFEEDFELIANILVSDRVEDTTWSNGARAILAGILAVSSANGPSNWGWQQVVENLSLDTLSLRSALDRHYDRASRFVENESKTTHGFISTLMTDVAWLYSLGKAWADTGKSLFSIRDWLDGKEPKIKKIIVQAHPELKYVGAPLCNAMIGLMTKIVTAKPDHGAAHIWLVLDELGNLPKNDSLKEWMSIGRSKGCRTLAGTQSISQLHKTYGEHDTDTLLNLFSTIIALRCGATGGVAEYAAKAFGEAIYERPTYSESQEQAVSWQKETWKLVTPSDLVNLPQSTPQGVTGYITSSGWNAVYKLQWPYPKLNVIAKSHVAADWLLQRSSKPTSTKPPTRNGRLKGN</sequence>
<dbReference type="CDD" id="cd01127">
    <property type="entry name" value="TrwB_TraG_TraD_VirD4"/>
    <property type="match status" value="1"/>
</dbReference>
<keyword evidence="9" id="KW-0238">DNA-binding</keyword>
<dbReference type="InterPro" id="IPR051539">
    <property type="entry name" value="T4SS-coupling_protein"/>
</dbReference>
<feature type="transmembrane region" description="Helical" evidence="7">
    <location>
        <begin position="14"/>
        <end position="37"/>
    </location>
</feature>
<dbReference type="Proteomes" id="UP001160758">
    <property type="component" value="Unassembled WGS sequence"/>
</dbReference>
<comment type="caution">
    <text evidence="9">The sequence shown here is derived from an EMBL/GenBank/DDBJ whole genome shotgun (WGS) entry which is preliminary data.</text>
</comment>
<dbReference type="SUPFAM" id="SSF52540">
    <property type="entry name" value="P-loop containing nucleoside triphosphate hydrolases"/>
    <property type="match status" value="1"/>
</dbReference>
<dbReference type="InterPro" id="IPR027417">
    <property type="entry name" value="P-loop_NTPase"/>
</dbReference>
<dbReference type="Gene3D" id="3.40.50.300">
    <property type="entry name" value="P-loop containing nucleotide triphosphate hydrolases"/>
    <property type="match status" value="2"/>
</dbReference>
<evidence type="ECO:0000256" key="2">
    <source>
        <dbReference type="ARBA" id="ARBA00022475"/>
    </source>
</evidence>
<feature type="domain" description="Type IV secretion system coupling protein TraD DNA-binding" evidence="8">
    <location>
        <begin position="150"/>
        <end position="514"/>
    </location>
</feature>
<keyword evidence="4 7" id="KW-1133">Transmembrane helix</keyword>
<evidence type="ECO:0000256" key="6">
    <source>
        <dbReference type="SAM" id="MobiDB-lite"/>
    </source>
</evidence>
<dbReference type="InterPro" id="IPR019476">
    <property type="entry name" value="T4SS_TraD_DNA-bd"/>
</dbReference>
<evidence type="ECO:0000259" key="8">
    <source>
        <dbReference type="Pfam" id="PF10412"/>
    </source>
</evidence>
<keyword evidence="2" id="KW-1003">Cell membrane</keyword>
<evidence type="ECO:0000313" key="10">
    <source>
        <dbReference type="Proteomes" id="UP001160758"/>
    </source>
</evidence>
<feature type="transmembrane region" description="Helical" evidence="7">
    <location>
        <begin position="85"/>
        <end position="107"/>
    </location>
</feature>
<dbReference type="PANTHER" id="PTHR37937">
    <property type="entry name" value="CONJUGATIVE TRANSFER: DNA TRANSPORT"/>
    <property type="match status" value="1"/>
</dbReference>
<name>A0AA42VF22_AERCA</name>
<dbReference type="AlphaFoldDB" id="A0AA42VF22"/>
<evidence type="ECO:0000256" key="7">
    <source>
        <dbReference type="SAM" id="Phobius"/>
    </source>
</evidence>
<keyword evidence="5 7" id="KW-0472">Membrane</keyword>
<dbReference type="EMBL" id="JAOCFT010000001">
    <property type="protein sequence ID" value="MDH1899487.1"/>
    <property type="molecule type" value="Genomic_DNA"/>
</dbReference>
<dbReference type="Pfam" id="PF10412">
    <property type="entry name" value="TrwB_AAD_bind"/>
    <property type="match status" value="1"/>
</dbReference>